<reference evidence="2 3" key="1">
    <citation type="journal article" date="2009" name="Stand. Genomic Sci.">
        <title>Complete genome sequence of Jonesia denitrificans type strain (Prevot 55134).</title>
        <authorList>
            <person name="Pukall R."/>
            <person name="Gehrich-Schroter G."/>
            <person name="Lapidus A."/>
            <person name="Nolan M."/>
            <person name="Glavina Del Rio T."/>
            <person name="Lucas S."/>
            <person name="Chen F."/>
            <person name="Tice H."/>
            <person name="Pitluck S."/>
            <person name="Cheng J.F."/>
            <person name="Copeland A."/>
            <person name="Saunders E."/>
            <person name="Brettin T."/>
            <person name="Detter J.C."/>
            <person name="Bruce D."/>
            <person name="Goodwin L."/>
            <person name="Pati A."/>
            <person name="Ivanova N."/>
            <person name="Mavromatis K."/>
            <person name="Ovchinnikova G."/>
            <person name="Chen A."/>
            <person name="Palaniappan K."/>
            <person name="Land M."/>
            <person name="Hauser L."/>
            <person name="Chang Y.J."/>
            <person name="Jeffries C.D."/>
            <person name="Chain P."/>
            <person name="Goker M."/>
            <person name="Bristow J."/>
            <person name="Eisen J.A."/>
            <person name="Markowitz V."/>
            <person name="Hugenholtz P."/>
            <person name="Kyrpides N.C."/>
            <person name="Klenk H.P."/>
            <person name="Han C."/>
        </authorList>
    </citation>
    <scope>NUCLEOTIDE SEQUENCE [LARGE SCALE GENOMIC DNA]</scope>
    <source>
        <strain evidence="3">ATCC 14870 / DSM 20603 / BCRC 15368 / CIP 55.134 / JCM 11481 / NBRC 15587 / NCTC 10816 / Prevot 55134</strain>
    </source>
</reference>
<keyword evidence="3" id="KW-1185">Reference proteome</keyword>
<feature type="transmembrane region" description="Helical" evidence="1">
    <location>
        <begin position="238"/>
        <end position="264"/>
    </location>
</feature>
<keyword evidence="1" id="KW-0812">Transmembrane</keyword>
<feature type="transmembrane region" description="Helical" evidence="1">
    <location>
        <begin position="354"/>
        <end position="379"/>
    </location>
</feature>
<accession>C7R1Y3</accession>
<dbReference type="AlphaFoldDB" id="C7R1Y3"/>
<proteinExistence type="predicted"/>
<keyword evidence="1" id="KW-0472">Membrane</keyword>
<sequence length="796" mass="83635">MHLYRVFRGLFIATFAVFVLLMAVLGALGALVETSVTRVIAGHEQLVTMPQFTAHTRLPESGRIPQDVSRWVTETASTAGVEAAVTTQADPAGGTDFLLLTVSVDPTTITARYLGEVMEELDTVPTVLRDAGLGDRGIVIDDELVPALNQVTIDVDRAREVARTPVVVVWLVSMAVVVGVCVVSAERARAWASTLRARGAAWHQMATVVAGVPAIASVVAGFLVVGGSWLLAPTPREWVVAAVGVLTATGVSCAVATTIVWLACGPQPPRTVVRQRQLVTVLVGVVITILISAMWWVVTHPMGTGTVWAMAAIVLSCIVVGVGAVVGAARAAVRYPKVLRHPSPAMVVGTASVAHARAGMLALATSGAAIVAVVVWAAVIVDGARDAEEQAVEARFPAAVEWEAGGEVQALRSRELTDSDATRRDARAFTTHLTGQVGSTDVAMRAVPITTSAVVTNGELAQITRDLHAKIPSQLPAVGEDGRITMTLTADRWSSETIHYAGAGLTVDTTVWLVHPDGDIRVANASAPWRWDDQHGQAHIDAVDPSATNGYRVAGARVTVNTPPAHSDGTVITADLTNLSLNVNDQPLPPAWGHIPETVLLGDTFTIGATDPIPAAMSTRFATHMSLEIGDQVTVASAGSRVVVLLTEVFEQDRYSRDDVLVPTEAYVSAHVGSGGVPRHPTQGWARTADNAPTEATVSVRSVTTGVFPNIVFVLAAAVSAVMGMAGLWVVNAATAREWAKDERAAALIGLPRHVVLRARRVTWVWVAVVTIPLSALAGVGAAALMLPTFLAAMGW</sequence>
<feature type="transmembrane region" description="Helical" evidence="1">
    <location>
        <begin position="763"/>
        <end position="787"/>
    </location>
</feature>
<evidence type="ECO:0000313" key="2">
    <source>
        <dbReference type="EMBL" id="ACV08451.1"/>
    </source>
</evidence>
<keyword evidence="1" id="KW-1133">Transmembrane helix</keyword>
<dbReference type="RefSeq" id="WP_015771079.1">
    <property type="nucleotide sequence ID" value="NC_013174.1"/>
</dbReference>
<name>C7R1Y3_JONDD</name>
<dbReference type="EMBL" id="CP001706">
    <property type="protein sequence ID" value="ACV08451.1"/>
    <property type="molecule type" value="Genomic_DNA"/>
</dbReference>
<feature type="transmembrane region" description="Helical" evidence="1">
    <location>
        <begin position="206"/>
        <end position="232"/>
    </location>
</feature>
<feature type="transmembrane region" description="Helical" evidence="1">
    <location>
        <begin position="276"/>
        <end position="296"/>
    </location>
</feature>
<feature type="transmembrane region" description="Helical" evidence="1">
    <location>
        <begin position="167"/>
        <end position="185"/>
    </location>
</feature>
<dbReference type="STRING" id="471856.Jden_0789"/>
<evidence type="ECO:0000256" key="1">
    <source>
        <dbReference type="SAM" id="Phobius"/>
    </source>
</evidence>
<evidence type="ECO:0000313" key="3">
    <source>
        <dbReference type="Proteomes" id="UP000000628"/>
    </source>
</evidence>
<dbReference type="KEGG" id="jde:Jden_0789"/>
<organism evidence="2 3">
    <name type="scientific">Jonesia denitrificans (strain ATCC 14870 / DSM 20603 / BCRC 15368 / CIP 55.134 / JCM 11481 / NBRC 15587 / NCTC 10816 / Prevot 55134)</name>
    <name type="common">Listeria denitrificans</name>
    <dbReference type="NCBI Taxonomy" id="471856"/>
    <lineage>
        <taxon>Bacteria</taxon>
        <taxon>Bacillati</taxon>
        <taxon>Actinomycetota</taxon>
        <taxon>Actinomycetes</taxon>
        <taxon>Micrococcales</taxon>
        <taxon>Jonesiaceae</taxon>
        <taxon>Jonesia</taxon>
    </lineage>
</organism>
<feature type="transmembrane region" description="Helical" evidence="1">
    <location>
        <begin position="711"/>
        <end position="731"/>
    </location>
</feature>
<gene>
    <name evidence="2" type="ordered locus">Jden_0789</name>
</gene>
<protein>
    <submittedName>
        <fullName evidence="2">Uncharacterized protein</fullName>
    </submittedName>
</protein>
<dbReference type="Proteomes" id="UP000000628">
    <property type="component" value="Chromosome"/>
</dbReference>
<dbReference type="HOGENOM" id="CLU_352946_0_0_11"/>
<feature type="transmembrane region" description="Helical" evidence="1">
    <location>
        <begin position="308"/>
        <end position="333"/>
    </location>
</feature>